<keyword evidence="2" id="KW-0238">DNA-binding</keyword>
<name>A0A5P0YX00_9ACTN</name>
<dbReference type="InterPro" id="IPR036390">
    <property type="entry name" value="WH_DNA-bd_sf"/>
</dbReference>
<gene>
    <name evidence="6" type="ORF">FNX44_023660</name>
    <name evidence="5" type="ORF">H3147_24890</name>
</gene>
<dbReference type="AlphaFoldDB" id="A0A5P0YX00"/>
<dbReference type="RefSeq" id="WP_143650866.1">
    <property type="nucleotide sequence ID" value="NZ_JABJXA010000243.1"/>
</dbReference>
<reference evidence="8" key="2">
    <citation type="submission" date="2020-05" db="EMBL/GenBank/DDBJ databases">
        <title>Classification of alakaliphilic streptomycetes isolated from an alkaline soil next to Lonar Crater, India and a proposal for the recognition of Streptomyces alkaliterrae sp. nov.</title>
        <authorList>
            <person name="Golinska P."/>
        </authorList>
    </citation>
    <scope>NUCLEOTIDE SEQUENCE [LARGE SCALE GENOMIC DNA]</scope>
    <source>
        <strain evidence="8">OF8</strain>
    </source>
</reference>
<organism evidence="6 7">
    <name type="scientific">Streptomyces alkaliterrae</name>
    <dbReference type="NCBI Taxonomy" id="2213162"/>
    <lineage>
        <taxon>Bacteria</taxon>
        <taxon>Bacillati</taxon>
        <taxon>Actinomycetota</taxon>
        <taxon>Actinomycetes</taxon>
        <taxon>Kitasatosporales</taxon>
        <taxon>Streptomycetaceae</taxon>
        <taxon>Streptomyces</taxon>
    </lineage>
</organism>
<sequence>MLITIDTTSAVPLSEQVASSARRAMAEGSLRPGDRLPSARDVARSLGVNMHTVLRGYQTLRSEGLIDLRPGRGAVVTEAAAQSKAVLILKVRELADVASALGMTEDEVVQLVRGALRSPGQPVPHA</sequence>
<accession>A0A5P0YX00</accession>
<evidence type="ECO:0000313" key="7">
    <source>
        <dbReference type="Proteomes" id="UP000320857"/>
    </source>
</evidence>
<dbReference type="InterPro" id="IPR036388">
    <property type="entry name" value="WH-like_DNA-bd_sf"/>
</dbReference>
<dbReference type="Pfam" id="PF00392">
    <property type="entry name" value="GntR"/>
    <property type="match status" value="1"/>
</dbReference>
<dbReference type="SUPFAM" id="SSF46785">
    <property type="entry name" value="Winged helix' DNA-binding domain"/>
    <property type="match status" value="1"/>
</dbReference>
<dbReference type="Proteomes" id="UP000517765">
    <property type="component" value="Unassembled WGS sequence"/>
</dbReference>
<dbReference type="Proteomes" id="UP000320857">
    <property type="component" value="Unassembled WGS sequence"/>
</dbReference>
<keyword evidence="3" id="KW-0804">Transcription</keyword>
<dbReference type="EMBL" id="VJYK02000356">
    <property type="protein sequence ID" value="MQS04806.1"/>
    <property type="molecule type" value="Genomic_DNA"/>
</dbReference>
<dbReference type="PANTHER" id="PTHR38445:SF7">
    <property type="entry name" value="GNTR-FAMILY TRANSCRIPTIONAL REGULATOR"/>
    <property type="match status" value="1"/>
</dbReference>
<dbReference type="PANTHER" id="PTHR38445">
    <property type="entry name" value="HTH-TYPE TRANSCRIPTIONAL REPRESSOR YTRA"/>
    <property type="match status" value="1"/>
</dbReference>
<evidence type="ECO:0000313" key="6">
    <source>
        <dbReference type="EMBL" id="MQS04806.1"/>
    </source>
</evidence>
<evidence type="ECO:0000313" key="8">
    <source>
        <dbReference type="Proteomes" id="UP000517765"/>
    </source>
</evidence>
<evidence type="ECO:0000256" key="3">
    <source>
        <dbReference type="ARBA" id="ARBA00023163"/>
    </source>
</evidence>
<reference evidence="5" key="3">
    <citation type="journal article" name="Syst. Appl. Microbiol.">
        <title>Streptomyces alkaliterrae sp. nov., isolated from an alkaline soil, and emended descriptions of Streptomyces alkaliphilus, Streptomyces calidiresistens and Streptomyces durbertensis.</title>
        <authorList>
            <person name="Swiecimska M."/>
            <person name="Golinska P."/>
            <person name="Nouioui I."/>
            <person name="Wypij M."/>
            <person name="Rai M."/>
            <person name="Sangal V."/>
            <person name="Goodfellow M."/>
        </authorList>
    </citation>
    <scope>NUCLEOTIDE SEQUENCE</scope>
    <source>
        <strain evidence="5">OF8</strain>
    </source>
</reference>
<dbReference type="GO" id="GO:0003700">
    <property type="term" value="F:DNA-binding transcription factor activity"/>
    <property type="evidence" value="ECO:0007669"/>
    <property type="project" value="InterPro"/>
</dbReference>
<dbReference type="SMART" id="SM00345">
    <property type="entry name" value="HTH_GNTR"/>
    <property type="match status" value="1"/>
</dbReference>
<evidence type="ECO:0000259" key="4">
    <source>
        <dbReference type="PROSITE" id="PS50949"/>
    </source>
</evidence>
<evidence type="ECO:0000256" key="1">
    <source>
        <dbReference type="ARBA" id="ARBA00023015"/>
    </source>
</evidence>
<protein>
    <submittedName>
        <fullName evidence="6">GntR family transcriptional regulator</fullName>
    </submittedName>
</protein>
<evidence type="ECO:0000256" key="2">
    <source>
        <dbReference type="ARBA" id="ARBA00023125"/>
    </source>
</evidence>
<dbReference type="PROSITE" id="PS50949">
    <property type="entry name" value="HTH_GNTR"/>
    <property type="match status" value="1"/>
</dbReference>
<comment type="caution">
    <text evidence="6">The sequence shown here is derived from an EMBL/GenBank/DDBJ whole genome shotgun (WGS) entry which is preliminary data.</text>
</comment>
<dbReference type="Gene3D" id="1.10.10.10">
    <property type="entry name" value="Winged helix-like DNA-binding domain superfamily/Winged helix DNA-binding domain"/>
    <property type="match status" value="1"/>
</dbReference>
<dbReference type="CDD" id="cd07377">
    <property type="entry name" value="WHTH_GntR"/>
    <property type="match status" value="1"/>
</dbReference>
<reference evidence="6 7" key="1">
    <citation type="submission" date="2019-10" db="EMBL/GenBank/DDBJ databases">
        <title>Streptomyces sp. nov., a novel actinobacterium isolated from alkaline environment.</title>
        <authorList>
            <person name="Golinska P."/>
        </authorList>
    </citation>
    <scope>NUCLEOTIDE SEQUENCE [LARGE SCALE GENOMIC DNA]</scope>
    <source>
        <strain evidence="6 7">OF1</strain>
    </source>
</reference>
<feature type="domain" description="HTH gntR-type" evidence="4">
    <location>
        <begin position="11"/>
        <end position="79"/>
    </location>
</feature>
<evidence type="ECO:0000313" key="5">
    <source>
        <dbReference type="EMBL" id="MBB1262016.1"/>
    </source>
</evidence>
<dbReference type="EMBL" id="JABJXA010000243">
    <property type="protein sequence ID" value="MBB1262016.1"/>
    <property type="molecule type" value="Genomic_DNA"/>
</dbReference>
<dbReference type="InterPro" id="IPR000524">
    <property type="entry name" value="Tscrpt_reg_HTH_GntR"/>
</dbReference>
<keyword evidence="1" id="KW-0805">Transcription regulation</keyword>
<dbReference type="GO" id="GO:0003677">
    <property type="term" value="F:DNA binding"/>
    <property type="evidence" value="ECO:0007669"/>
    <property type="project" value="UniProtKB-KW"/>
</dbReference>
<keyword evidence="7" id="KW-1185">Reference proteome</keyword>
<proteinExistence type="predicted"/>
<dbReference type="OrthoDB" id="3192286at2"/>